<evidence type="ECO:0000313" key="3">
    <source>
        <dbReference type="Proteomes" id="UP000288716"/>
    </source>
</evidence>
<feature type="domain" description="C-type lectin" evidence="1">
    <location>
        <begin position="1"/>
        <end position="80"/>
    </location>
</feature>
<evidence type="ECO:0000259" key="1">
    <source>
        <dbReference type="PROSITE" id="PS50041"/>
    </source>
</evidence>
<dbReference type="Proteomes" id="UP000288716">
    <property type="component" value="Unassembled WGS sequence"/>
</dbReference>
<keyword evidence="2" id="KW-0430">Lectin</keyword>
<dbReference type="InterPro" id="IPR016186">
    <property type="entry name" value="C-type_lectin-like/link_sf"/>
</dbReference>
<dbReference type="AlphaFoldDB" id="A0A443RUX2"/>
<dbReference type="InterPro" id="IPR050111">
    <property type="entry name" value="C-type_lectin/snaclec_domain"/>
</dbReference>
<gene>
    <name evidence="2" type="ORF">B4U80_14500</name>
</gene>
<organism evidence="2 3">
    <name type="scientific">Leptotrombidium deliense</name>
    <dbReference type="NCBI Taxonomy" id="299467"/>
    <lineage>
        <taxon>Eukaryota</taxon>
        <taxon>Metazoa</taxon>
        <taxon>Ecdysozoa</taxon>
        <taxon>Arthropoda</taxon>
        <taxon>Chelicerata</taxon>
        <taxon>Arachnida</taxon>
        <taxon>Acari</taxon>
        <taxon>Acariformes</taxon>
        <taxon>Trombidiformes</taxon>
        <taxon>Prostigmata</taxon>
        <taxon>Anystina</taxon>
        <taxon>Parasitengona</taxon>
        <taxon>Trombiculoidea</taxon>
        <taxon>Trombiculidae</taxon>
        <taxon>Leptotrombidium</taxon>
    </lineage>
</organism>
<dbReference type="EMBL" id="NCKV01029665">
    <property type="protein sequence ID" value="RWS19146.1"/>
    <property type="molecule type" value="Genomic_DNA"/>
</dbReference>
<accession>A0A443RUX2</accession>
<evidence type="ECO:0000313" key="2">
    <source>
        <dbReference type="EMBL" id="RWS19146.1"/>
    </source>
</evidence>
<dbReference type="PROSITE" id="PS50041">
    <property type="entry name" value="C_TYPE_LECTIN_2"/>
    <property type="match status" value="1"/>
</dbReference>
<dbReference type="InterPro" id="IPR001304">
    <property type="entry name" value="C-type_lectin-like"/>
</dbReference>
<dbReference type="STRING" id="299467.A0A443RUX2"/>
<dbReference type="Pfam" id="PF00059">
    <property type="entry name" value="Lectin_C"/>
    <property type="match status" value="1"/>
</dbReference>
<dbReference type="Gene3D" id="3.10.100.10">
    <property type="entry name" value="Mannose-Binding Protein A, subunit A"/>
    <property type="match status" value="1"/>
</dbReference>
<name>A0A443RUX2_9ACAR</name>
<dbReference type="GO" id="GO:0030246">
    <property type="term" value="F:carbohydrate binding"/>
    <property type="evidence" value="ECO:0007669"/>
    <property type="project" value="UniProtKB-KW"/>
</dbReference>
<dbReference type="SUPFAM" id="SSF56436">
    <property type="entry name" value="C-type lectin-like"/>
    <property type="match status" value="1"/>
</dbReference>
<dbReference type="OrthoDB" id="7950296at2759"/>
<reference evidence="2 3" key="1">
    <citation type="journal article" date="2018" name="Gigascience">
        <title>Genomes of trombidid mites reveal novel predicted allergens and laterally-transferred genes associated with secondary metabolism.</title>
        <authorList>
            <person name="Dong X."/>
            <person name="Chaisiri K."/>
            <person name="Xia D."/>
            <person name="Armstrong S.D."/>
            <person name="Fang Y."/>
            <person name="Donnelly M.J."/>
            <person name="Kadowaki T."/>
            <person name="McGarry J.W."/>
            <person name="Darby A.C."/>
            <person name="Makepeace B.L."/>
        </authorList>
    </citation>
    <scope>NUCLEOTIDE SEQUENCE [LARGE SCALE GENOMIC DNA]</scope>
    <source>
        <strain evidence="2">UoL-UT</strain>
    </source>
</reference>
<sequence length="101" mass="12083">MIESEAENEFIGEKFAEKYWLGVRYPKSENFMKIKSEYIRFTKWGKSEPNNYRENEYCIETANSEWNDVNCYEQKFGICEKPIGIGVNIWNPWSLSNCFKL</sequence>
<dbReference type="PANTHER" id="PTHR22803">
    <property type="entry name" value="MANNOSE, PHOSPHOLIPASE, LECTIN RECEPTOR RELATED"/>
    <property type="match status" value="1"/>
</dbReference>
<dbReference type="VEuPathDB" id="VectorBase:LDEU012894"/>
<keyword evidence="3" id="KW-1185">Reference proteome</keyword>
<comment type="caution">
    <text evidence="2">The sequence shown here is derived from an EMBL/GenBank/DDBJ whole genome shotgun (WGS) entry which is preliminary data.</text>
</comment>
<proteinExistence type="predicted"/>
<dbReference type="InterPro" id="IPR016187">
    <property type="entry name" value="CTDL_fold"/>
</dbReference>
<protein>
    <submittedName>
        <fullName evidence="2">C-type lectin domain family 4 member E-like protein</fullName>
    </submittedName>
</protein>